<evidence type="ECO:0000313" key="2">
    <source>
        <dbReference type="EMBL" id="SHF43594.1"/>
    </source>
</evidence>
<dbReference type="PANTHER" id="PTHR30543">
    <property type="entry name" value="CHROMATE REDUCTASE"/>
    <property type="match status" value="1"/>
</dbReference>
<dbReference type="Pfam" id="PF03358">
    <property type="entry name" value="FMN_red"/>
    <property type="match status" value="1"/>
</dbReference>
<dbReference type="OrthoDB" id="9812295at2"/>
<dbReference type="InterPro" id="IPR005025">
    <property type="entry name" value="FMN_Rdtase-like_dom"/>
</dbReference>
<dbReference type="AlphaFoldDB" id="A0A1M5BM41"/>
<keyword evidence="3" id="KW-1185">Reference proteome</keyword>
<evidence type="ECO:0000259" key="1">
    <source>
        <dbReference type="Pfam" id="PF03358"/>
    </source>
</evidence>
<dbReference type="EMBL" id="FQUZ01000022">
    <property type="protein sequence ID" value="SHF43594.1"/>
    <property type="molecule type" value="Genomic_DNA"/>
</dbReference>
<feature type="domain" description="NADPH-dependent FMN reductase-like" evidence="1">
    <location>
        <begin position="4"/>
        <end position="141"/>
    </location>
</feature>
<protein>
    <submittedName>
        <fullName evidence="2">NAD(P)H-dependent FMN reductase</fullName>
    </submittedName>
</protein>
<reference evidence="2 3" key="1">
    <citation type="submission" date="2016-11" db="EMBL/GenBank/DDBJ databases">
        <authorList>
            <person name="Jaros S."/>
            <person name="Januszkiewicz K."/>
            <person name="Wedrychowicz H."/>
        </authorList>
    </citation>
    <scope>NUCLEOTIDE SEQUENCE [LARGE SCALE GENOMIC DNA]</scope>
    <source>
        <strain evidence="2 3">DSM 16112</strain>
    </source>
</reference>
<dbReference type="Gene3D" id="3.40.50.360">
    <property type="match status" value="1"/>
</dbReference>
<dbReference type="GO" id="GO:0016491">
    <property type="term" value="F:oxidoreductase activity"/>
    <property type="evidence" value="ECO:0007669"/>
    <property type="project" value="InterPro"/>
</dbReference>
<proteinExistence type="predicted"/>
<dbReference type="InterPro" id="IPR029039">
    <property type="entry name" value="Flavoprotein-like_sf"/>
</dbReference>
<dbReference type="SUPFAM" id="SSF52218">
    <property type="entry name" value="Flavoproteins"/>
    <property type="match status" value="1"/>
</dbReference>
<dbReference type="GO" id="GO:0005829">
    <property type="term" value="C:cytosol"/>
    <property type="evidence" value="ECO:0007669"/>
    <property type="project" value="TreeGrafter"/>
</dbReference>
<sequence>MTTQIVVFVGSLSKESINRKLAQAVVKLAPADFAVEFAEIGDLPHYNRDDDAQQAGAVRRVKAQIAQADGLLFVTPEYNRSIPSVLKNVIDHGSRPYGDNSWAGKPAGILGTSPGGIGSAIAQQHLRGILASQGIKVLAQPDAYLQFRDGLLTDDGQVGEGSRAFLQAWVDAFAQWVLAHKA</sequence>
<dbReference type="PANTHER" id="PTHR30543:SF21">
    <property type="entry name" value="NAD(P)H-DEPENDENT FMN REDUCTASE LOT6"/>
    <property type="match status" value="1"/>
</dbReference>
<dbReference type="InterPro" id="IPR050712">
    <property type="entry name" value="NAD(P)H-dep_reductase"/>
</dbReference>
<accession>A0A1M5BM41</accession>
<dbReference type="GO" id="GO:0010181">
    <property type="term" value="F:FMN binding"/>
    <property type="evidence" value="ECO:0007669"/>
    <property type="project" value="TreeGrafter"/>
</dbReference>
<dbReference type="Proteomes" id="UP000184327">
    <property type="component" value="Unassembled WGS sequence"/>
</dbReference>
<dbReference type="STRING" id="1122156.SAMN02745117_01945"/>
<dbReference type="RefSeq" id="WP_073356499.1">
    <property type="nucleotide sequence ID" value="NZ_FQUZ01000022.1"/>
</dbReference>
<gene>
    <name evidence="2" type="ORF">SAMN02745117_01945</name>
</gene>
<organism evidence="2 3">
    <name type="scientific">Lampropedia hyalina DSM 16112</name>
    <dbReference type="NCBI Taxonomy" id="1122156"/>
    <lineage>
        <taxon>Bacteria</taxon>
        <taxon>Pseudomonadati</taxon>
        <taxon>Pseudomonadota</taxon>
        <taxon>Betaproteobacteria</taxon>
        <taxon>Burkholderiales</taxon>
        <taxon>Comamonadaceae</taxon>
        <taxon>Lampropedia</taxon>
    </lineage>
</organism>
<evidence type="ECO:0000313" key="3">
    <source>
        <dbReference type="Proteomes" id="UP000184327"/>
    </source>
</evidence>
<name>A0A1M5BM41_9BURK</name>